<dbReference type="GO" id="GO:0003677">
    <property type="term" value="F:DNA binding"/>
    <property type="evidence" value="ECO:0007669"/>
    <property type="project" value="InterPro"/>
</dbReference>
<evidence type="ECO:0000313" key="2">
    <source>
        <dbReference type="Proteomes" id="UP000321397"/>
    </source>
</evidence>
<reference evidence="1 2" key="1">
    <citation type="submission" date="2019-07" db="EMBL/GenBank/DDBJ databases">
        <title>Complete Genome Sequence of Leptotrichia wadei Strain JMUB3933.</title>
        <authorList>
            <person name="Watanabe S."/>
            <person name="Cui L."/>
        </authorList>
    </citation>
    <scope>NUCLEOTIDE SEQUENCE [LARGE SCALE GENOMIC DNA]</scope>
    <source>
        <strain evidence="1 2">JMUB3933</strain>
    </source>
</reference>
<dbReference type="RefSeq" id="WP_232049810.1">
    <property type="nucleotide sequence ID" value="NZ_AP019834.1"/>
</dbReference>
<proteinExistence type="predicted"/>
<dbReference type="SUPFAM" id="SSF47413">
    <property type="entry name" value="lambda repressor-like DNA-binding domains"/>
    <property type="match status" value="1"/>
</dbReference>
<dbReference type="Gene3D" id="1.10.260.40">
    <property type="entry name" value="lambda repressor-like DNA-binding domains"/>
    <property type="match status" value="1"/>
</dbReference>
<dbReference type="EMBL" id="AP019834">
    <property type="protein sequence ID" value="BBM48510.1"/>
    <property type="molecule type" value="Genomic_DNA"/>
</dbReference>
<organism evidence="1 2">
    <name type="scientific">Leptotrichia wadei</name>
    <dbReference type="NCBI Taxonomy" id="157687"/>
    <lineage>
        <taxon>Bacteria</taxon>
        <taxon>Fusobacteriati</taxon>
        <taxon>Fusobacteriota</taxon>
        <taxon>Fusobacteriia</taxon>
        <taxon>Fusobacteriales</taxon>
        <taxon>Leptotrichiaceae</taxon>
        <taxon>Leptotrichia</taxon>
    </lineage>
</organism>
<protein>
    <recommendedName>
        <fullName evidence="3">Toxin-antitoxin system, antitoxin component, Xre family</fullName>
    </recommendedName>
</protein>
<dbReference type="AlphaFoldDB" id="A0A510KA34"/>
<sequence>MNLELKKEMYNILKEKIREKKLSYKKLSEKMRISESGFNKKINGKYFFTQEEIFLLKKILKLKNSELIQIFF</sequence>
<dbReference type="Proteomes" id="UP000321397">
    <property type="component" value="Chromosome"/>
</dbReference>
<name>A0A510KA34_9FUSO</name>
<gene>
    <name evidence="1" type="ORF">JMUB3933_2026</name>
</gene>
<evidence type="ECO:0000313" key="1">
    <source>
        <dbReference type="EMBL" id="BBM48510.1"/>
    </source>
</evidence>
<accession>A0A510KA34</accession>
<dbReference type="InterPro" id="IPR010982">
    <property type="entry name" value="Lambda_DNA-bd_dom_sf"/>
</dbReference>
<evidence type="ECO:0008006" key="3">
    <source>
        <dbReference type="Google" id="ProtNLM"/>
    </source>
</evidence>